<dbReference type="Proteomes" id="UP000887580">
    <property type="component" value="Unplaced"/>
</dbReference>
<name>A0AC35G1Y7_9BILA</name>
<proteinExistence type="predicted"/>
<evidence type="ECO:0000313" key="2">
    <source>
        <dbReference type="WBParaSite" id="PS1159_v2.g22584.t1"/>
    </source>
</evidence>
<accession>A0AC35G1Y7</accession>
<evidence type="ECO:0000313" key="1">
    <source>
        <dbReference type="Proteomes" id="UP000887580"/>
    </source>
</evidence>
<reference evidence="2" key="1">
    <citation type="submission" date="2022-11" db="UniProtKB">
        <authorList>
            <consortium name="WormBaseParasite"/>
        </authorList>
    </citation>
    <scope>IDENTIFICATION</scope>
</reference>
<sequence>MAAILRAMDNILHVPLEDSDRERDKTIIYRVVDNGDENQPFTDEVANACMNLWADKNVRKAYDMRSEYQLNDSAKYFLDSVSRIHEHGYRPSEQDILYSRVATTGVVEVKFKIKDLDFRVFDVGGQRSERRKWIHCFDNVESIIFITAISEYDQVLFEDETTMKQLVNITTCFPDYEGGQNYEEAVAFIKLKFSELNMHPDKKTIYMHETCATDTNQVQLVISSVIDTIIQKNLQKAGMM</sequence>
<dbReference type="WBParaSite" id="PS1159_v2.g22584.t1">
    <property type="protein sequence ID" value="PS1159_v2.g22584.t1"/>
    <property type="gene ID" value="PS1159_v2.g22584"/>
</dbReference>
<organism evidence="1 2">
    <name type="scientific">Panagrolaimus sp. PS1159</name>
    <dbReference type="NCBI Taxonomy" id="55785"/>
    <lineage>
        <taxon>Eukaryota</taxon>
        <taxon>Metazoa</taxon>
        <taxon>Ecdysozoa</taxon>
        <taxon>Nematoda</taxon>
        <taxon>Chromadorea</taxon>
        <taxon>Rhabditida</taxon>
        <taxon>Tylenchina</taxon>
        <taxon>Panagrolaimomorpha</taxon>
        <taxon>Panagrolaimoidea</taxon>
        <taxon>Panagrolaimidae</taxon>
        <taxon>Panagrolaimus</taxon>
    </lineage>
</organism>
<protein>
    <submittedName>
        <fullName evidence="2">Uncharacterized protein</fullName>
    </submittedName>
</protein>